<gene>
    <name evidence="1" type="ORF">GCM10011492_23040</name>
</gene>
<sequence>MSGQQFRAEFDARVEFSNGGHLEVAGFRVDVPHEDVTEAEVATLFIASLGLLMSERADLTGLRVFPEAHKGTRGGPSAVDPAPNAARKLVELSHRIIPGMTTYPGLPGPEISAYLTREDSRAGYAPDTEFAIDRIALVGNTGTYLDTPYHRYADGHDLAELPLGRIADLPTVVIRTEGSRSRAIDVGALAPYDVDGKAVLLHSGGDRDFGTPAYAEEAPYLTAAGAQWLADNDAALVGIDSVNIDDIDDRGRPAHTILLAAEIPIVEHLTGLDQLPPSGARFTAAPPLFARFGTFPVRAFAIV</sequence>
<protein>
    <recommendedName>
        <fullName evidence="3">Cyclase family protein</fullName>
    </recommendedName>
</protein>
<dbReference type="GO" id="GO:0004061">
    <property type="term" value="F:arylformamidase activity"/>
    <property type="evidence" value="ECO:0007669"/>
    <property type="project" value="InterPro"/>
</dbReference>
<dbReference type="GO" id="GO:0019441">
    <property type="term" value="P:L-tryptophan catabolic process to kynurenine"/>
    <property type="evidence" value="ECO:0007669"/>
    <property type="project" value="InterPro"/>
</dbReference>
<dbReference type="Proteomes" id="UP000636793">
    <property type="component" value="Unassembled WGS sequence"/>
</dbReference>
<dbReference type="EMBL" id="BMHI01000003">
    <property type="protein sequence ID" value="GGB31783.1"/>
    <property type="molecule type" value="Genomic_DNA"/>
</dbReference>
<dbReference type="Gene3D" id="3.50.30.50">
    <property type="entry name" value="Putative cyclase"/>
    <property type="match status" value="1"/>
</dbReference>
<dbReference type="SUPFAM" id="SSF102198">
    <property type="entry name" value="Putative cyclase"/>
    <property type="match status" value="1"/>
</dbReference>
<evidence type="ECO:0000313" key="2">
    <source>
        <dbReference type="Proteomes" id="UP000636793"/>
    </source>
</evidence>
<evidence type="ECO:0000313" key="1">
    <source>
        <dbReference type="EMBL" id="GGB31783.1"/>
    </source>
</evidence>
<accession>A0A916T600</accession>
<name>A0A916T600_9MICO</name>
<dbReference type="RefSeq" id="WP_188837142.1">
    <property type="nucleotide sequence ID" value="NZ_BMHI01000003.1"/>
</dbReference>
<comment type="caution">
    <text evidence="1">The sequence shown here is derived from an EMBL/GenBank/DDBJ whole genome shotgun (WGS) entry which is preliminary data.</text>
</comment>
<dbReference type="AlphaFoldDB" id="A0A916T600"/>
<organism evidence="1 2">
    <name type="scientific">Flexivirga endophytica</name>
    <dbReference type="NCBI Taxonomy" id="1849103"/>
    <lineage>
        <taxon>Bacteria</taxon>
        <taxon>Bacillati</taxon>
        <taxon>Actinomycetota</taxon>
        <taxon>Actinomycetes</taxon>
        <taxon>Micrococcales</taxon>
        <taxon>Dermacoccaceae</taxon>
        <taxon>Flexivirga</taxon>
    </lineage>
</organism>
<dbReference type="Pfam" id="PF04199">
    <property type="entry name" value="Cyclase"/>
    <property type="match status" value="1"/>
</dbReference>
<dbReference type="InterPro" id="IPR037175">
    <property type="entry name" value="KFase_sf"/>
</dbReference>
<dbReference type="InterPro" id="IPR007325">
    <property type="entry name" value="KFase/CYL"/>
</dbReference>
<reference evidence="1" key="1">
    <citation type="journal article" date="2014" name="Int. J. Syst. Evol. Microbiol.">
        <title>Complete genome sequence of Corynebacterium casei LMG S-19264T (=DSM 44701T), isolated from a smear-ripened cheese.</title>
        <authorList>
            <consortium name="US DOE Joint Genome Institute (JGI-PGF)"/>
            <person name="Walter F."/>
            <person name="Albersmeier A."/>
            <person name="Kalinowski J."/>
            <person name="Ruckert C."/>
        </authorList>
    </citation>
    <scope>NUCLEOTIDE SEQUENCE</scope>
    <source>
        <strain evidence="1">CGMCC 1.15085</strain>
    </source>
</reference>
<dbReference type="PANTHER" id="PTHR31118:SF12">
    <property type="entry name" value="CYCLASE-LIKE PROTEIN 2"/>
    <property type="match status" value="1"/>
</dbReference>
<evidence type="ECO:0008006" key="3">
    <source>
        <dbReference type="Google" id="ProtNLM"/>
    </source>
</evidence>
<proteinExistence type="predicted"/>
<keyword evidence="2" id="KW-1185">Reference proteome</keyword>
<dbReference type="PANTHER" id="PTHR31118">
    <property type="entry name" value="CYCLASE-LIKE PROTEIN 2"/>
    <property type="match status" value="1"/>
</dbReference>
<reference evidence="1" key="2">
    <citation type="submission" date="2020-09" db="EMBL/GenBank/DDBJ databases">
        <authorList>
            <person name="Sun Q."/>
            <person name="Zhou Y."/>
        </authorList>
    </citation>
    <scope>NUCLEOTIDE SEQUENCE</scope>
    <source>
        <strain evidence="1">CGMCC 1.15085</strain>
    </source>
</reference>